<evidence type="ECO:0000256" key="9">
    <source>
        <dbReference type="ARBA" id="ARBA00022763"/>
    </source>
</evidence>
<dbReference type="FunFam" id="3.40.50.300:FF:000593">
    <property type="entry name" value="DNA repair protein RAD50"/>
    <property type="match status" value="1"/>
</dbReference>
<dbReference type="GO" id="GO:0007127">
    <property type="term" value="P:meiosis I"/>
    <property type="evidence" value="ECO:0007669"/>
    <property type="project" value="UniProtKB-ARBA"/>
</dbReference>
<organism evidence="22 23">
    <name type="scientific">Saccharomyces uvarum</name>
    <name type="common">Yeast</name>
    <name type="synonym">Saccharomyces bayanus var. uvarum</name>
    <dbReference type="NCBI Taxonomy" id="230603"/>
    <lineage>
        <taxon>Eukaryota</taxon>
        <taxon>Fungi</taxon>
        <taxon>Dikarya</taxon>
        <taxon>Ascomycota</taxon>
        <taxon>Saccharomycotina</taxon>
        <taxon>Saccharomycetes</taxon>
        <taxon>Saccharomycetales</taxon>
        <taxon>Saccharomycetaceae</taxon>
        <taxon>Saccharomyces</taxon>
    </lineage>
</organism>
<dbReference type="GO" id="GO:0000794">
    <property type="term" value="C:condensed nuclear chromosome"/>
    <property type="evidence" value="ECO:0007669"/>
    <property type="project" value="TreeGrafter"/>
</dbReference>
<dbReference type="NCBIfam" id="TIGR00606">
    <property type="entry name" value="rad50"/>
    <property type="match status" value="1"/>
</dbReference>
<evidence type="ECO:0000256" key="13">
    <source>
        <dbReference type="ARBA" id="ARBA00022842"/>
    </source>
</evidence>
<feature type="coiled-coil region" evidence="20">
    <location>
        <begin position="899"/>
        <end position="933"/>
    </location>
</feature>
<dbReference type="GO" id="GO:0007004">
    <property type="term" value="P:telomere maintenance via telomerase"/>
    <property type="evidence" value="ECO:0007669"/>
    <property type="project" value="TreeGrafter"/>
</dbReference>
<evidence type="ECO:0000313" key="23">
    <source>
        <dbReference type="Proteomes" id="UP001162090"/>
    </source>
</evidence>
<feature type="coiled-coil region" evidence="20">
    <location>
        <begin position="219"/>
        <end position="375"/>
    </location>
</feature>
<keyword evidence="10" id="KW-0378">Hydrolase</keyword>
<comment type="subcellular location">
    <subcellularLocation>
        <location evidence="3">Chromosome</location>
    </subcellularLocation>
    <subcellularLocation>
        <location evidence="2">Nucleus</location>
    </subcellularLocation>
</comment>
<dbReference type="InterPro" id="IPR004584">
    <property type="entry name" value="Rad50_eukaryotes"/>
</dbReference>
<dbReference type="GO" id="GO:0046872">
    <property type="term" value="F:metal ion binding"/>
    <property type="evidence" value="ECO:0007669"/>
    <property type="project" value="UniProtKB-UniRule"/>
</dbReference>
<keyword evidence="8" id="KW-0547">Nucleotide-binding</keyword>
<feature type="domain" description="Zinc-hook" evidence="21">
    <location>
        <begin position="640"/>
        <end position="741"/>
    </location>
</feature>
<evidence type="ECO:0000256" key="17">
    <source>
        <dbReference type="ARBA" id="ARBA00023254"/>
    </source>
</evidence>
<evidence type="ECO:0000256" key="5">
    <source>
        <dbReference type="ARBA" id="ARBA00017893"/>
    </source>
</evidence>
<dbReference type="PROSITE" id="PS51131">
    <property type="entry name" value="ZN_HOOK"/>
    <property type="match status" value="1"/>
</dbReference>
<dbReference type="GO" id="GO:0000722">
    <property type="term" value="P:telomere maintenance via recombination"/>
    <property type="evidence" value="ECO:0007669"/>
    <property type="project" value="TreeGrafter"/>
</dbReference>
<dbReference type="GO" id="GO:0003691">
    <property type="term" value="F:double-stranded telomeric DNA binding"/>
    <property type="evidence" value="ECO:0007669"/>
    <property type="project" value="TreeGrafter"/>
</dbReference>
<dbReference type="SUPFAM" id="SSF52540">
    <property type="entry name" value="P-loop containing nucleoside triphosphate hydrolases"/>
    <property type="match status" value="1"/>
</dbReference>
<dbReference type="Proteomes" id="UP001162090">
    <property type="component" value="Chromosome 14"/>
</dbReference>
<dbReference type="GO" id="GO:0030870">
    <property type="term" value="C:Mre11 complex"/>
    <property type="evidence" value="ECO:0007669"/>
    <property type="project" value="InterPro"/>
</dbReference>
<evidence type="ECO:0000313" key="22">
    <source>
        <dbReference type="EMBL" id="CAI4049718.1"/>
    </source>
</evidence>
<dbReference type="EMBL" id="OX365925">
    <property type="protein sequence ID" value="CAI4049718.1"/>
    <property type="molecule type" value="Genomic_DNA"/>
</dbReference>
<dbReference type="GO" id="GO:0016887">
    <property type="term" value="F:ATP hydrolysis activity"/>
    <property type="evidence" value="ECO:0007669"/>
    <property type="project" value="InterPro"/>
</dbReference>
<dbReference type="PANTHER" id="PTHR18867:SF12">
    <property type="entry name" value="DNA REPAIR PROTEIN RAD50"/>
    <property type="match status" value="1"/>
</dbReference>
<feature type="coiled-coil region" evidence="20">
    <location>
        <begin position="833"/>
        <end position="867"/>
    </location>
</feature>
<keyword evidence="14 20" id="KW-0175">Coiled coil</keyword>
<dbReference type="GO" id="GO:0070192">
    <property type="term" value="P:chromosome organization involved in meiotic cell cycle"/>
    <property type="evidence" value="ECO:0007669"/>
    <property type="project" value="TreeGrafter"/>
</dbReference>
<accession>A0AA35J7B6</accession>
<dbReference type="InterPro" id="IPR013134">
    <property type="entry name" value="Zn_hook_RAD50"/>
</dbReference>
<evidence type="ECO:0000256" key="18">
    <source>
        <dbReference type="ARBA" id="ARBA00049360"/>
    </source>
</evidence>
<dbReference type="GO" id="GO:0051880">
    <property type="term" value="F:G-quadruplex DNA binding"/>
    <property type="evidence" value="ECO:0007669"/>
    <property type="project" value="TreeGrafter"/>
</dbReference>
<evidence type="ECO:0000256" key="6">
    <source>
        <dbReference type="ARBA" id="ARBA00022454"/>
    </source>
</evidence>
<evidence type="ECO:0000256" key="12">
    <source>
        <dbReference type="ARBA" id="ARBA00022840"/>
    </source>
</evidence>
<keyword evidence="16" id="KW-0539">Nucleus</keyword>
<feature type="coiled-coil region" evidence="20">
    <location>
        <begin position="736"/>
        <end position="791"/>
    </location>
</feature>
<keyword evidence="7 19" id="KW-0479">Metal-binding</keyword>
<reference evidence="22" key="1">
    <citation type="submission" date="2022-10" db="EMBL/GenBank/DDBJ databases">
        <authorList>
            <person name="Byrne P K."/>
        </authorList>
    </citation>
    <scope>NUCLEOTIDE SEQUENCE</scope>
    <source>
        <strain evidence="22">CBS7001</strain>
    </source>
</reference>
<feature type="coiled-coil region" evidence="20">
    <location>
        <begin position="977"/>
        <end position="1105"/>
    </location>
</feature>
<evidence type="ECO:0000256" key="4">
    <source>
        <dbReference type="ARBA" id="ARBA00009439"/>
    </source>
</evidence>
<evidence type="ECO:0000256" key="8">
    <source>
        <dbReference type="ARBA" id="ARBA00022741"/>
    </source>
</evidence>
<evidence type="ECO:0000256" key="7">
    <source>
        <dbReference type="ARBA" id="ARBA00022723"/>
    </source>
</evidence>
<dbReference type="Pfam" id="PF13476">
    <property type="entry name" value="AAA_23"/>
    <property type="match status" value="1"/>
</dbReference>
<sequence length="1312" mass="152409">MSAIYKLSIQGIRSFDSNDRETIEFGKPLTLIVGMNGSGKTTIIECLKYATTGDLPPNSKGGVFIHDPKITGEKDIRAQVKLAFTSANGLNMIVTRNIQLLMKKTTATFKTLEGQLVAINNSGDRSTLSTRSLELDAQVPLYLGVPKAILEYVIFCHQEDSLWPLSEPSNLKKKFDEIFQAMKFTKALDNLKSIKKDMSVDIKLLKQSVEHLKLDKDRSKAMKLNIHQLQSKIDQFNAEVSQIEAQLNEITEQSDKLFKSNQDFQKILSKVENLKNSKASIRDQVKRLSDSIEILDLSKTDLQSLLTNFSKVLMEKNHQLKDLEMNISNLKNQQSSLQNHSNSLIRRQGELEARKEAYEQNLSHLASLKEDFQQRFHRLSNENNTDMAQTNDEMSQFQTRISQDLSNTAEQFAKEILLKETNVSELVKSITVDSQNLEYNKKDRTKLIRDTEELTEEVRLLKNSSTQDDLDHELENLNTYKGKLQAWENENTIPKLTQKIEEKNNEMIILENQIEKFQDRIMKTNQQADLYAKLGLIRKSLNTKSGDLQNIIEKLKTDPKIRQIFPIMQDFQKSDLEIDFQKLFINMQKSIAINNKEMHEFDRKYTNALYNLNTIEKDLRDSQHSQQKVTQILNENLPEDCTIDEYNDVLEETELSYKTALENLKMHQTTLEFNRKALEIAERDSCCYLCSRKFENESFKSKLLQELKTKTDANFEKTLKETVQNEKEYLDSLRLLEKHIISLNSLQQKIKNAQESLDKAKEETKASKTKLDSLETKSTTLKDDKEFAESEIRPLIEKFNYLEREIKELEHSSKTISDELSIYNTGEDGIQTVDELRDQQRKMNDSLRELRKSISDIQMEKDEKVRENSRMINLIKEKELNVSEIESSLTRRQNIDNSIKLKKANIKEIDSRIEALESQIISLQNKRNEAQNFLDITKNERDLQINNKQKIVADVNRLIDRFQTIHNDAVNFESRGFNELQTTVKELESNKVQMKELKEQLDSRLNELNEEKRKLADSSNEEKNLKQNLELIELKSQLHNIESEISELDVQNAEAERDKYQEESLRLRTNFEKLSSENAGKLGEMKQLQNQIDSLTHQLRTDYKDVEKSYHKEWVELQTRSFVTDDIDVYSKALDSAIMKYHGLKMQDINRIIDELWKRTYSGTDIDTIKIRSDEVSSTVKGKSYNYRVVMYKQDVELDMRGRCSAGQKVIASIIIRLALSETFGANCGVIALDEPTTNLDEENIESLAKSLHNIINMRRHQKNFQLIVITHDEKFLGHMNAAAFTDHFFKVKRDDRQKSQIEWVDINRVTY</sequence>
<feature type="binding site" evidence="19">
    <location>
        <position position="690"/>
    </location>
    <ligand>
        <name>Zn(2+)</name>
        <dbReference type="ChEBI" id="CHEBI:29105"/>
    </ligand>
</feature>
<keyword evidence="9" id="KW-0227">DNA damage</keyword>
<dbReference type="InterPro" id="IPR038729">
    <property type="entry name" value="Rad50/SbcC_AAA"/>
</dbReference>
<keyword evidence="13" id="KW-0460">Magnesium</keyword>
<evidence type="ECO:0000256" key="2">
    <source>
        <dbReference type="ARBA" id="ARBA00004123"/>
    </source>
</evidence>
<dbReference type="FunFam" id="3.40.50.300:FF:001195">
    <property type="entry name" value="DNA repair protein rad50"/>
    <property type="match status" value="1"/>
</dbReference>
<proteinExistence type="inferred from homology"/>
<dbReference type="InterPro" id="IPR027417">
    <property type="entry name" value="P-loop_NTPase"/>
</dbReference>
<dbReference type="Pfam" id="PF04423">
    <property type="entry name" value="Rad50_zn_hook"/>
    <property type="match status" value="1"/>
</dbReference>
<evidence type="ECO:0000256" key="15">
    <source>
        <dbReference type="ARBA" id="ARBA00023204"/>
    </source>
</evidence>
<comment type="similarity">
    <text evidence="4">Belongs to the SMC family. RAD50 subfamily.</text>
</comment>
<dbReference type="GO" id="GO:0000725">
    <property type="term" value="P:recombinational repair"/>
    <property type="evidence" value="ECO:0007669"/>
    <property type="project" value="UniProtKB-ARBA"/>
</dbReference>
<dbReference type="PANTHER" id="PTHR18867">
    <property type="entry name" value="RAD50"/>
    <property type="match status" value="1"/>
</dbReference>
<evidence type="ECO:0000256" key="14">
    <source>
        <dbReference type="ARBA" id="ARBA00023054"/>
    </source>
</evidence>
<dbReference type="GO" id="GO:0006303">
    <property type="term" value="P:double-strand break repair via nonhomologous end joining"/>
    <property type="evidence" value="ECO:0007669"/>
    <property type="project" value="UniProtKB-ARBA"/>
</dbReference>
<evidence type="ECO:0000259" key="21">
    <source>
        <dbReference type="PROSITE" id="PS51131"/>
    </source>
</evidence>
<keyword evidence="17" id="KW-0469">Meiosis</keyword>
<feature type="binding site" evidence="19">
    <location>
        <position position="687"/>
    </location>
    <ligand>
        <name>Zn(2+)</name>
        <dbReference type="ChEBI" id="CHEBI:29105"/>
    </ligand>
</feature>
<evidence type="ECO:0000256" key="11">
    <source>
        <dbReference type="ARBA" id="ARBA00022833"/>
    </source>
</evidence>
<feature type="coiled-coil region" evidence="20">
    <location>
        <begin position="470"/>
        <end position="527"/>
    </location>
</feature>
<keyword evidence="15" id="KW-0234">DNA repair</keyword>
<protein>
    <recommendedName>
        <fullName evidence="5">DNA repair protein RAD50</fullName>
    </recommendedName>
</protein>
<dbReference type="GO" id="GO:0005524">
    <property type="term" value="F:ATP binding"/>
    <property type="evidence" value="ECO:0007669"/>
    <property type="project" value="UniProtKB-KW"/>
</dbReference>
<keyword evidence="11 19" id="KW-0862">Zinc</keyword>
<gene>
    <name evidence="22" type="primary">SUVC14G0810</name>
    <name evidence="22" type="ORF">SUVC_14G0810</name>
</gene>
<name>A0AA35J7B6_SACUV</name>
<evidence type="ECO:0000256" key="3">
    <source>
        <dbReference type="ARBA" id="ARBA00004286"/>
    </source>
</evidence>
<dbReference type="Gene3D" id="3.40.50.300">
    <property type="entry name" value="P-loop containing nucleotide triphosphate hydrolases"/>
    <property type="match status" value="2"/>
</dbReference>
<comment type="catalytic activity">
    <reaction evidence="18">
        <text>ATP + H2O = ADP + phosphate + H(+)</text>
        <dbReference type="Rhea" id="RHEA:13065"/>
        <dbReference type="ChEBI" id="CHEBI:15377"/>
        <dbReference type="ChEBI" id="CHEBI:15378"/>
        <dbReference type="ChEBI" id="CHEBI:30616"/>
        <dbReference type="ChEBI" id="CHEBI:43474"/>
        <dbReference type="ChEBI" id="CHEBI:456216"/>
    </reaction>
</comment>
<dbReference type="Pfam" id="PF13558">
    <property type="entry name" value="SbcC_Walker_B"/>
    <property type="match status" value="1"/>
</dbReference>
<keyword evidence="12" id="KW-0067">ATP-binding</keyword>
<comment type="cofactor">
    <cofactor evidence="1">
        <name>Zn(2+)</name>
        <dbReference type="ChEBI" id="CHEBI:29105"/>
    </cofactor>
</comment>
<evidence type="ECO:0000256" key="16">
    <source>
        <dbReference type="ARBA" id="ARBA00023242"/>
    </source>
</evidence>
<evidence type="ECO:0000256" key="20">
    <source>
        <dbReference type="SAM" id="Coils"/>
    </source>
</evidence>
<evidence type="ECO:0000256" key="19">
    <source>
        <dbReference type="PROSITE-ProRule" id="PRU00471"/>
    </source>
</evidence>
<evidence type="ECO:0000256" key="10">
    <source>
        <dbReference type="ARBA" id="ARBA00022801"/>
    </source>
</evidence>
<evidence type="ECO:0000256" key="1">
    <source>
        <dbReference type="ARBA" id="ARBA00001947"/>
    </source>
</evidence>
<keyword evidence="6" id="KW-0158">Chromosome</keyword>
<dbReference type="GO" id="GO:0043047">
    <property type="term" value="F:single-stranded telomeric DNA binding"/>
    <property type="evidence" value="ECO:0007669"/>
    <property type="project" value="TreeGrafter"/>
</dbReference>